<keyword evidence="3 5" id="KW-1133">Transmembrane helix</keyword>
<gene>
    <name evidence="7" type="ORF">JNB61_18325</name>
</gene>
<reference evidence="7 8" key="1">
    <citation type="journal article" date="2021" name="MBio">
        <title>Poor Competitiveness of Bradyrhizobium in Pigeon Pea Root Colonization in Indian Soils.</title>
        <authorList>
            <person name="Chalasani D."/>
            <person name="Basu A."/>
            <person name="Pullabhotla S.V.S.R.N."/>
            <person name="Jorrin B."/>
            <person name="Neal A.L."/>
            <person name="Poole P.S."/>
            <person name="Podile A.R."/>
            <person name="Tkacz A."/>
        </authorList>
    </citation>
    <scope>NUCLEOTIDE SEQUENCE [LARGE SCALE GENOMIC DNA]</scope>
    <source>
        <strain evidence="7 8">HU12</strain>
    </source>
</reference>
<accession>A0ABS7I244</accession>
<evidence type="ECO:0000313" key="8">
    <source>
        <dbReference type="Proteomes" id="UP000777440"/>
    </source>
</evidence>
<evidence type="ECO:0000256" key="2">
    <source>
        <dbReference type="ARBA" id="ARBA00022692"/>
    </source>
</evidence>
<dbReference type="Proteomes" id="UP000777440">
    <property type="component" value="Unassembled WGS sequence"/>
</dbReference>
<feature type="transmembrane region" description="Helical" evidence="5">
    <location>
        <begin position="108"/>
        <end position="126"/>
    </location>
</feature>
<dbReference type="GO" id="GO:0016874">
    <property type="term" value="F:ligase activity"/>
    <property type="evidence" value="ECO:0007669"/>
    <property type="project" value="UniProtKB-KW"/>
</dbReference>
<evidence type="ECO:0000313" key="7">
    <source>
        <dbReference type="EMBL" id="MBW9111731.1"/>
    </source>
</evidence>
<name>A0ABS7I244_9MICO</name>
<dbReference type="Pfam" id="PF04932">
    <property type="entry name" value="Wzy_C"/>
    <property type="match status" value="1"/>
</dbReference>
<feature type="transmembrane region" description="Helical" evidence="5">
    <location>
        <begin position="372"/>
        <end position="390"/>
    </location>
</feature>
<evidence type="ECO:0000259" key="6">
    <source>
        <dbReference type="Pfam" id="PF04932"/>
    </source>
</evidence>
<organism evidence="7 8">
    <name type="scientific">Microbacterium ureisolvens</name>
    <dbReference type="NCBI Taxonomy" id="2781186"/>
    <lineage>
        <taxon>Bacteria</taxon>
        <taxon>Bacillati</taxon>
        <taxon>Actinomycetota</taxon>
        <taxon>Actinomycetes</taxon>
        <taxon>Micrococcales</taxon>
        <taxon>Microbacteriaceae</taxon>
        <taxon>Microbacterium</taxon>
    </lineage>
</organism>
<comment type="caution">
    <text evidence="7">The sequence shown here is derived from an EMBL/GenBank/DDBJ whole genome shotgun (WGS) entry which is preliminary data.</text>
</comment>
<feature type="transmembrane region" description="Helical" evidence="5">
    <location>
        <begin position="155"/>
        <end position="170"/>
    </location>
</feature>
<keyword evidence="7" id="KW-0436">Ligase</keyword>
<keyword evidence="8" id="KW-1185">Reference proteome</keyword>
<dbReference type="InterPro" id="IPR051533">
    <property type="entry name" value="WaaL-like"/>
</dbReference>
<keyword evidence="2 5" id="KW-0812">Transmembrane</keyword>
<keyword evidence="4 5" id="KW-0472">Membrane</keyword>
<protein>
    <submittedName>
        <fullName evidence="7">O-antigen ligase family protein</fullName>
    </submittedName>
</protein>
<dbReference type="PANTHER" id="PTHR37422">
    <property type="entry name" value="TEICHURONIC ACID BIOSYNTHESIS PROTEIN TUAE"/>
    <property type="match status" value="1"/>
</dbReference>
<dbReference type="EMBL" id="JAEUAX010000015">
    <property type="protein sequence ID" value="MBW9111731.1"/>
    <property type="molecule type" value="Genomic_DNA"/>
</dbReference>
<feature type="transmembrane region" description="Helical" evidence="5">
    <location>
        <begin position="230"/>
        <end position="248"/>
    </location>
</feature>
<feature type="transmembrane region" description="Helical" evidence="5">
    <location>
        <begin position="58"/>
        <end position="77"/>
    </location>
</feature>
<feature type="transmembrane region" description="Helical" evidence="5">
    <location>
        <begin position="27"/>
        <end position="46"/>
    </location>
</feature>
<comment type="subcellular location">
    <subcellularLocation>
        <location evidence="1">Membrane</location>
        <topology evidence="1">Multi-pass membrane protein</topology>
    </subcellularLocation>
</comment>
<dbReference type="RefSeq" id="WP_220340574.1">
    <property type="nucleotide sequence ID" value="NZ_JAEUAX010000015.1"/>
</dbReference>
<feature type="transmembrane region" description="Helical" evidence="5">
    <location>
        <begin position="182"/>
        <end position="210"/>
    </location>
</feature>
<feature type="transmembrane region" description="Helical" evidence="5">
    <location>
        <begin position="83"/>
        <end position="101"/>
    </location>
</feature>
<dbReference type="PANTHER" id="PTHR37422:SF13">
    <property type="entry name" value="LIPOPOLYSACCHARIDE BIOSYNTHESIS PROTEIN PA4999-RELATED"/>
    <property type="match status" value="1"/>
</dbReference>
<evidence type="ECO:0000256" key="5">
    <source>
        <dbReference type="SAM" id="Phobius"/>
    </source>
</evidence>
<sequence>MPRVDGKVVSALFVLIGFTSMFRDLQISSLHVANLLTFLGFAATFARGSTLRTATRDVLLLIFAVAALCLSMVGSVYYVNGLLWVQLCIQALSAVLVAAMVDWRRLKLISAGVIAGATVSSATAILQEFRILPSELFIDSSGLIRPTGLVGEPDWVGLYAAFALVVLLRWQTARTKLRGWLIVINALALLFSFARAAWLALVVSLIIALVMTRARGRPQYFDLRLGWKPVVATLAVGSLAALIFPDVANTAWTRVLSIFFLEHRDDNAQYRGQQLDGLIALAQSAPWNGYGLSASARVTIIGQIETAASVTTQNSVATNWVLALAADAKVLAVPFILLIGLLSVFRANTLGGQLTLVVAINSLFSNVMYNPVWWLAVAILVAAEKTGGLGERTSKVRRARQKK</sequence>
<evidence type="ECO:0000256" key="1">
    <source>
        <dbReference type="ARBA" id="ARBA00004141"/>
    </source>
</evidence>
<dbReference type="InterPro" id="IPR007016">
    <property type="entry name" value="O-antigen_ligase-rel_domated"/>
</dbReference>
<evidence type="ECO:0000256" key="4">
    <source>
        <dbReference type="ARBA" id="ARBA00023136"/>
    </source>
</evidence>
<evidence type="ECO:0000256" key="3">
    <source>
        <dbReference type="ARBA" id="ARBA00022989"/>
    </source>
</evidence>
<feature type="domain" description="O-antigen ligase-related" evidence="6">
    <location>
        <begin position="181"/>
        <end position="319"/>
    </location>
</feature>
<proteinExistence type="predicted"/>